<sequence>ITLKFYPYTMSQNKDKLVTVEDEASSSNSSDVEPSHKCGQTNFETNFGRLSMDLLRFLCHELDISEAGVKQDLVNRLASEAKKRCELSGLDNSGKGKRVESDKCLKPSLDDCNKSNVEAFSDGFGNVPSVDVGSRSKSSSDFVPPRLPSAANEMSSAGALLDKALFSGEVEYVYLASQVALERAYVVRVADEDGWSVAAKMAASEILDPMSELFGEK</sequence>
<organism evidence="1 2">
    <name type="scientific">Racocetra fulgida</name>
    <dbReference type="NCBI Taxonomy" id="60492"/>
    <lineage>
        <taxon>Eukaryota</taxon>
        <taxon>Fungi</taxon>
        <taxon>Fungi incertae sedis</taxon>
        <taxon>Mucoromycota</taxon>
        <taxon>Glomeromycotina</taxon>
        <taxon>Glomeromycetes</taxon>
        <taxon>Diversisporales</taxon>
        <taxon>Gigasporaceae</taxon>
        <taxon>Racocetra</taxon>
    </lineage>
</organism>
<dbReference type="Proteomes" id="UP000789396">
    <property type="component" value="Unassembled WGS sequence"/>
</dbReference>
<feature type="non-terminal residue" evidence="1">
    <location>
        <position position="217"/>
    </location>
</feature>
<evidence type="ECO:0000313" key="1">
    <source>
        <dbReference type="EMBL" id="CAG8768907.1"/>
    </source>
</evidence>
<name>A0A9N9J7Q2_9GLOM</name>
<feature type="non-terminal residue" evidence="1">
    <location>
        <position position="1"/>
    </location>
</feature>
<dbReference type="AlphaFoldDB" id="A0A9N9J7Q2"/>
<dbReference type="EMBL" id="CAJVPZ010045233">
    <property type="protein sequence ID" value="CAG8768907.1"/>
    <property type="molecule type" value="Genomic_DNA"/>
</dbReference>
<dbReference type="OrthoDB" id="2441771at2759"/>
<reference evidence="1" key="1">
    <citation type="submission" date="2021-06" db="EMBL/GenBank/DDBJ databases">
        <authorList>
            <person name="Kallberg Y."/>
            <person name="Tangrot J."/>
            <person name="Rosling A."/>
        </authorList>
    </citation>
    <scope>NUCLEOTIDE SEQUENCE</scope>
    <source>
        <strain evidence="1">IN212</strain>
    </source>
</reference>
<gene>
    <name evidence="1" type="ORF">RFULGI_LOCUS14904</name>
</gene>
<evidence type="ECO:0000313" key="2">
    <source>
        <dbReference type="Proteomes" id="UP000789396"/>
    </source>
</evidence>
<comment type="caution">
    <text evidence="1">The sequence shown here is derived from an EMBL/GenBank/DDBJ whole genome shotgun (WGS) entry which is preliminary data.</text>
</comment>
<keyword evidence="2" id="KW-1185">Reference proteome</keyword>
<accession>A0A9N9J7Q2</accession>
<proteinExistence type="predicted"/>
<protein>
    <submittedName>
        <fullName evidence="1">4944_t:CDS:1</fullName>
    </submittedName>
</protein>